<dbReference type="InterPro" id="IPR000182">
    <property type="entry name" value="GNAT_dom"/>
</dbReference>
<dbReference type="EMBL" id="CP148074">
    <property type="protein sequence ID" value="WXL27645.1"/>
    <property type="molecule type" value="Genomic_DNA"/>
</dbReference>
<proteinExistence type="predicted"/>
<dbReference type="Gene3D" id="3.40.630.30">
    <property type="match status" value="1"/>
</dbReference>
<evidence type="ECO:0000313" key="2">
    <source>
        <dbReference type="EMBL" id="WXL27645.1"/>
    </source>
</evidence>
<organism evidence="2 3">
    <name type="scientific">Ectopseudomonas mendocina</name>
    <name type="common">Pseudomonas mendocina</name>
    <dbReference type="NCBI Taxonomy" id="300"/>
    <lineage>
        <taxon>Bacteria</taxon>
        <taxon>Pseudomonadati</taxon>
        <taxon>Pseudomonadota</taxon>
        <taxon>Gammaproteobacteria</taxon>
        <taxon>Pseudomonadales</taxon>
        <taxon>Pseudomonadaceae</taxon>
        <taxon>Ectopseudomonas</taxon>
    </lineage>
</organism>
<sequence length="181" mass="20782">MHLETSRLILRLWRKSDLDGFAELNADSQVMRHFPACLTRQQSDALAERCQGYIESQGWGFWAIEEKASGQFVGFTGLHHQPEKFSFSPCTEIGWRLHRRFWGRGYATEAAIVCLDYAFDDLGLLEVVAFTAHSNHRSEAVMRRLGMSFKQTFLHPDVDPESSLSTHLLYGIEQGQYRRAV</sequence>
<gene>
    <name evidence="2" type="ORF">WG219_09385</name>
</gene>
<protein>
    <submittedName>
        <fullName evidence="2">GNAT family N-acetyltransferase</fullName>
    </submittedName>
</protein>
<dbReference type="PANTHER" id="PTHR43792">
    <property type="entry name" value="GNAT FAMILY, PUTATIVE (AFU_ORTHOLOGUE AFUA_3G00765)-RELATED-RELATED"/>
    <property type="match status" value="1"/>
</dbReference>
<dbReference type="PANTHER" id="PTHR43792:SF1">
    <property type="entry name" value="N-ACETYLTRANSFERASE DOMAIN-CONTAINING PROTEIN"/>
    <property type="match status" value="1"/>
</dbReference>
<dbReference type="Proteomes" id="UP001476583">
    <property type="component" value="Chromosome"/>
</dbReference>
<evidence type="ECO:0000259" key="1">
    <source>
        <dbReference type="PROSITE" id="PS51186"/>
    </source>
</evidence>
<dbReference type="InterPro" id="IPR016181">
    <property type="entry name" value="Acyl_CoA_acyltransferase"/>
</dbReference>
<keyword evidence="3" id="KW-1185">Reference proteome</keyword>
<dbReference type="SUPFAM" id="SSF55729">
    <property type="entry name" value="Acyl-CoA N-acyltransferases (Nat)"/>
    <property type="match status" value="1"/>
</dbReference>
<dbReference type="InterPro" id="IPR051531">
    <property type="entry name" value="N-acetyltransferase"/>
</dbReference>
<feature type="domain" description="N-acetyltransferase" evidence="1">
    <location>
        <begin position="8"/>
        <end position="175"/>
    </location>
</feature>
<evidence type="ECO:0000313" key="3">
    <source>
        <dbReference type="Proteomes" id="UP001476583"/>
    </source>
</evidence>
<dbReference type="PROSITE" id="PS51186">
    <property type="entry name" value="GNAT"/>
    <property type="match status" value="1"/>
</dbReference>
<dbReference type="Pfam" id="PF13302">
    <property type="entry name" value="Acetyltransf_3"/>
    <property type="match status" value="1"/>
</dbReference>
<accession>A0ABZ2RKT7</accession>
<name>A0ABZ2RKT7_ECTME</name>
<reference evidence="2 3" key="1">
    <citation type="submission" date="2024-03" db="EMBL/GenBank/DDBJ databases">
        <title>Complete genome of BD2.</title>
        <authorList>
            <person name="Cao G."/>
        </authorList>
    </citation>
    <scope>NUCLEOTIDE SEQUENCE [LARGE SCALE GENOMIC DNA]</scope>
    <source>
        <strain evidence="2 3">BD2</strain>
    </source>
</reference>